<evidence type="ECO:0000313" key="11">
    <source>
        <dbReference type="EMBL" id="OKH47388.1"/>
    </source>
</evidence>
<feature type="region of interest" description="Involved in Mg(2+) ion dislocation from EF-Tu" evidence="6">
    <location>
        <begin position="82"/>
        <end position="85"/>
    </location>
</feature>
<dbReference type="Gene3D" id="1.10.8.10">
    <property type="entry name" value="DNA helicase RuvA subunit, C-terminal domain"/>
    <property type="match status" value="1"/>
</dbReference>
<dbReference type="SUPFAM" id="SSF46934">
    <property type="entry name" value="UBA-like"/>
    <property type="match status" value="1"/>
</dbReference>
<evidence type="ECO:0000256" key="9">
    <source>
        <dbReference type="SAM" id="MobiDB-lite"/>
    </source>
</evidence>
<dbReference type="Proteomes" id="UP000185557">
    <property type="component" value="Unassembled WGS sequence"/>
</dbReference>
<dbReference type="HAMAP" id="MF_00050">
    <property type="entry name" value="EF_Ts"/>
    <property type="match status" value="1"/>
</dbReference>
<organism evidence="11 12">
    <name type="scientific">Phormidium tenue NIES-30</name>
    <dbReference type="NCBI Taxonomy" id="549789"/>
    <lineage>
        <taxon>Bacteria</taxon>
        <taxon>Bacillati</taxon>
        <taxon>Cyanobacteriota</taxon>
        <taxon>Cyanophyceae</taxon>
        <taxon>Oscillatoriophycideae</taxon>
        <taxon>Oscillatoriales</taxon>
        <taxon>Oscillatoriaceae</taxon>
        <taxon>Phormidium</taxon>
    </lineage>
</organism>
<feature type="domain" description="Translation elongation factor EFTs/EF1B dimerisation" evidence="10">
    <location>
        <begin position="58"/>
        <end position="199"/>
    </location>
</feature>
<sequence>MAEISAKLVKDLRDKTGAGMMDCKKALKENDGNIEKSIEWLRQKGIASASKKEGRVAAEGIIGSYIHTGDRVGVLVEVNCETDFVARRDEFKSLVRDVAMQIVACPNVEYVRVSDIPAEVSEKEKSIEMGRDDIANKPEAMREKIVEGRIQKRLKELALMDQPFIKDQNISVEELIKQAVSKLGENIQVRRFSRFVLGEGIEKEESNFAEEVAAQAGLTKKEPVAEAEPAAETKAEAAPKKEKGKKKK</sequence>
<evidence type="ECO:0000259" key="10">
    <source>
        <dbReference type="Pfam" id="PF00889"/>
    </source>
</evidence>
<evidence type="ECO:0000256" key="4">
    <source>
        <dbReference type="ARBA" id="ARBA00022917"/>
    </source>
</evidence>
<dbReference type="GO" id="GO:0005737">
    <property type="term" value="C:cytoplasm"/>
    <property type="evidence" value="ECO:0007669"/>
    <property type="project" value="UniProtKB-SubCell"/>
</dbReference>
<evidence type="ECO:0000256" key="7">
    <source>
        <dbReference type="RuleBase" id="RU000642"/>
    </source>
</evidence>
<dbReference type="FunFam" id="1.10.8.10:FF:000001">
    <property type="entry name" value="Elongation factor Ts"/>
    <property type="match status" value="1"/>
</dbReference>
<dbReference type="GO" id="GO:0003746">
    <property type="term" value="F:translation elongation factor activity"/>
    <property type="evidence" value="ECO:0007669"/>
    <property type="project" value="UniProtKB-UniRule"/>
</dbReference>
<comment type="function">
    <text evidence="5 6 7">Associates with the EF-Tu.GDP complex and induces the exchange of GDP to GTP. It remains bound to the aminoacyl-tRNA.EF-Tu.GTP complex up to the GTP hydrolysis stage on the ribosome.</text>
</comment>
<dbReference type="EMBL" id="MRCG01000009">
    <property type="protein sequence ID" value="OKH47388.1"/>
    <property type="molecule type" value="Genomic_DNA"/>
</dbReference>
<feature type="region of interest" description="Disordered" evidence="9">
    <location>
        <begin position="214"/>
        <end position="248"/>
    </location>
</feature>
<protein>
    <recommendedName>
        <fullName evidence="2 6">Elongation factor Ts</fullName>
        <shortName evidence="6">EF-Ts</shortName>
    </recommendedName>
</protein>
<dbReference type="FunFam" id="1.10.286.20:FF:000001">
    <property type="entry name" value="Elongation factor Ts"/>
    <property type="match status" value="1"/>
</dbReference>
<dbReference type="Gene3D" id="3.30.479.20">
    <property type="entry name" value="Elongation factor Ts, dimerisation domain"/>
    <property type="match status" value="1"/>
</dbReference>
<dbReference type="Pfam" id="PF00889">
    <property type="entry name" value="EF_TS"/>
    <property type="match status" value="1"/>
</dbReference>
<gene>
    <name evidence="6" type="primary">tsf</name>
    <name evidence="11" type="ORF">NIES30_13005</name>
</gene>
<evidence type="ECO:0000256" key="5">
    <source>
        <dbReference type="ARBA" id="ARBA00025453"/>
    </source>
</evidence>
<keyword evidence="4 6" id="KW-0648">Protein biosynthesis</keyword>
<evidence type="ECO:0000313" key="12">
    <source>
        <dbReference type="Proteomes" id="UP000185557"/>
    </source>
</evidence>
<evidence type="ECO:0000256" key="6">
    <source>
        <dbReference type="HAMAP-Rule" id="MF_00050"/>
    </source>
</evidence>
<reference evidence="11 12" key="1">
    <citation type="submission" date="2016-11" db="EMBL/GenBank/DDBJ databases">
        <title>Draft Genome Sequences of Nine Cyanobacterial Strains from Diverse Habitats.</title>
        <authorList>
            <person name="Zhu T."/>
            <person name="Hou S."/>
            <person name="Lu X."/>
            <person name="Hess W.R."/>
        </authorList>
    </citation>
    <scope>NUCLEOTIDE SEQUENCE [LARGE SCALE GENOMIC DNA]</scope>
    <source>
        <strain evidence="11 12">NIES-30</strain>
    </source>
</reference>
<dbReference type="RefSeq" id="WP_073608865.1">
    <property type="nucleotide sequence ID" value="NZ_MRCG01000009.1"/>
</dbReference>
<dbReference type="CDD" id="cd14275">
    <property type="entry name" value="UBA_EF-Ts"/>
    <property type="match status" value="1"/>
</dbReference>
<evidence type="ECO:0000256" key="2">
    <source>
        <dbReference type="ARBA" id="ARBA00016956"/>
    </source>
</evidence>
<keyword evidence="12" id="KW-1185">Reference proteome</keyword>
<dbReference type="InterPro" id="IPR018101">
    <property type="entry name" value="Transl_elong_Ts_CS"/>
</dbReference>
<keyword evidence="3 6" id="KW-0251">Elongation factor</keyword>
<dbReference type="PROSITE" id="PS01127">
    <property type="entry name" value="EF_TS_2"/>
    <property type="match status" value="1"/>
</dbReference>
<keyword evidence="6" id="KW-0963">Cytoplasm</keyword>
<dbReference type="InterPro" id="IPR009060">
    <property type="entry name" value="UBA-like_sf"/>
</dbReference>
<dbReference type="PANTHER" id="PTHR11741:SF0">
    <property type="entry name" value="ELONGATION FACTOR TS, MITOCHONDRIAL"/>
    <property type="match status" value="1"/>
</dbReference>
<accession>A0A1U7J4I9</accession>
<dbReference type="InterPro" id="IPR014039">
    <property type="entry name" value="Transl_elong_EFTs/EF1B_dimer"/>
</dbReference>
<dbReference type="PROSITE" id="PS01126">
    <property type="entry name" value="EF_TS_1"/>
    <property type="match status" value="1"/>
</dbReference>
<feature type="compositionally biased region" description="Basic and acidic residues" evidence="9">
    <location>
        <begin position="231"/>
        <end position="241"/>
    </location>
</feature>
<evidence type="ECO:0000256" key="1">
    <source>
        <dbReference type="ARBA" id="ARBA00005532"/>
    </source>
</evidence>
<dbReference type="Gene3D" id="1.10.286.20">
    <property type="match status" value="1"/>
</dbReference>
<dbReference type="InterPro" id="IPR001816">
    <property type="entry name" value="Transl_elong_EFTs/EF1B"/>
</dbReference>
<dbReference type="SUPFAM" id="SSF54713">
    <property type="entry name" value="Elongation factor Ts (EF-Ts), dimerisation domain"/>
    <property type="match status" value="1"/>
</dbReference>
<dbReference type="NCBIfam" id="TIGR00116">
    <property type="entry name" value="tsf"/>
    <property type="match status" value="1"/>
</dbReference>
<dbReference type="InterPro" id="IPR036402">
    <property type="entry name" value="EF-Ts_dimer_sf"/>
</dbReference>
<evidence type="ECO:0000256" key="8">
    <source>
        <dbReference type="RuleBase" id="RU000643"/>
    </source>
</evidence>
<proteinExistence type="inferred from homology"/>
<comment type="subcellular location">
    <subcellularLocation>
        <location evidence="6 8">Cytoplasm</location>
    </subcellularLocation>
</comment>
<evidence type="ECO:0000256" key="3">
    <source>
        <dbReference type="ARBA" id="ARBA00022768"/>
    </source>
</evidence>
<comment type="similarity">
    <text evidence="1 6 7">Belongs to the EF-Ts family.</text>
</comment>
<comment type="caution">
    <text evidence="11">The sequence shown here is derived from an EMBL/GenBank/DDBJ whole genome shotgun (WGS) entry which is preliminary data.</text>
</comment>
<dbReference type="OrthoDB" id="9808348at2"/>
<name>A0A1U7J4I9_9CYAN</name>
<dbReference type="STRING" id="549789.NIES30_13005"/>
<dbReference type="PANTHER" id="PTHR11741">
    <property type="entry name" value="ELONGATION FACTOR TS"/>
    <property type="match status" value="1"/>
</dbReference>
<dbReference type="AlphaFoldDB" id="A0A1U7J4I9"/>